<gene>
    <name evidence="5" type="ORF">MF672_031775</name>
</gene>
<evidence type="ECO:0000256" key="1">
    <source>
        <dbReference type="ARBA" id="ARBA00022741"/>
    </source>
</evidence>
<dbReference type="Proteomes" id="UP001317259">
    <property type="component" value="Unassembled WGS sequence"/>
</dbReference>
<dbReference type="InterPro" id="IPR027417">
    <property type="entry name" value="P-loop_NTPase"/>
</dbReference>
<comment type="caution">
    <text evidence="5">The sequence shown here is derived from an EMBL/GenBank/DDBJ whole genome shotgun (WGS) entry which is preliminary data.</text>
</comment>
<feature type="compositionally biased region" description="Basic residues" evidence="3">
    <location>
        <begin position="443"/>
        <end position="476"/>
    </location>
</feature>
<feature type="compositionally biased region" description="Low complexity" evidence="3">
    <location>
        <begin position="389"/>
        <end position="409"/>
    </location>
</feature>
<organism evidence="5 6">
    <name type="scientific">Actinomadura luzonensis</name>
    <dbReference type="NCBI Taxonomy" id="2805427"/>
    <lineage>
        <taxon>Bacteria</taxon>
        <taxon>Bacillati</taxon>
        <taxon>Actinomycetota</taxon>
        <taxon>Actinomycetes</taxon>
        <taxon>Streptosporangiales</taxon>
        <taxon>Thermomonosporaceae</taxon>
        <taxon>Actinomadura</taxon>
    </lineage>
</organism>
<keyword evidence="1" id="KW-0547">Nucleotide-binding</keyword>
<evidence type="ECO:0000256" key="3">
    <source>
        <dbReference type="SAM" id="MobiDB-lite"/>
    </source>
</evidence>
<evidence type="ECO:0000256" key="2">
    <source>
        <dbReference type="ARBA" id="ARBA00022840"/>
    </source>
</evidence>
<dbReference type="InterPro" id="IPR003593">
    <property type="entry name" value="AAA+_ATPase"/>
</dbReference>
<feature type="domain" description="AAA+ ATPase" evidence="4">
    <location>
        <begin position="26"/>
        <end position="173"/>
    </location>
</feature>
<keyword evidence="6" id="KW-1185">Reference proteome</keyword>
<dbReference type="EMBL" id="JAKRKC020000002">
    <property type="protein sequence ID" value="MCK2218338.1"/>
    <property type="molecule type" value="Genomic_DNA"/>
</dbReference>
<dbReference type="SUPFAM" id="SSF52540">
    <property type="entry name" value="P-loop containing nucleoside triphosphate hydrolases"/>
    <property type="match status" value="1"/>
</dbReference>
<reference evidence="5 6" key="1">
    <citation type="submission" date="2022-04" db="EMBL/GenBank/DDBJ databases">
        <title>Genome draft of Actinomadura sp. ATCC 31491.</title>
        <authorList>
            <person name="Shi X."/>
            <person name="Du Y."/>
        </authorList>
    </citation>
    <scope>NUCLEOTIDE SEQUENCE [LARGE SCALE GENOMIC DNA]</scope>
    <source>
        <strain evidence="5 6">ATCC 31491</strain>
    </source>
</reference>
<sequence length="476" mass="50093">MDAVILEREAELAALAGAARDAAEGAGTVVLICGEAGIGKSSLVESIGGLLPAGTRLLAGYCDDLATPRVLGPFRDLIGSVGGQLSRALERGDRAEVLEGLRAEFGPAGRPAVLVVEDVHAADEASVDALRYLVRRLAGWPLALVLTYREEELDGGHPLRRLLGLIAGVERARRLRPAPLSVAAVRRLAAAAATRADPGEVHAVTGGNPYFVAEVLAAGDAAGLPPTIADAVLARVERLDAASLEVVRRLAVVPSPVPYWLVEALAPDGSTALARAERRGLITVTPGAVSFRHELARRAVVAAMPVAQQVAAHRGVLAALLARPEAEASRVVHHAAWQAGDTAAVLAYGPVAARRRSRPGRTARRRRTCGGCSACARRSIRGTRPTCGRPWRSRTTPSTPRPATRWRPSGGRSSCGAAGMRAPSGTPCGGCRASAGGQETPKPRTRRPGRPSPSRRRRARPGRWPRRSATRRICTR</sequence>
<dbReference type="CDD" id="cd00267">
    <property type="entry name" value="ABC_ATPase"/>
    <property type="match status" value="1"/>
</dbReference>
<evidence type="ECO:0000259" key="4">
    <source>
        <dbReference type="SMART" id="SM00382"/>
    </source>
</evidence>
<dbReference type="SMART" id="SM00382">
    <property type="entry name" value="AAA"/>
    <property type="match status" value="1"/>
</dbReference>
<dbReference type="PANTHER" id="PTHR16305:SF35">
    <property type="entry name" value="TRANSCRIPTIONAL ACTIVATOR DOMAIN"/>
    <property type="match status" value="1"/>
</dbReference>
<protein>
    <submittedName>
        <fullName evidence="5">AAA family ATPase</fullName>
    </submittedName>
</protein>
<evidence type="ECO:0000313" key="6">
    <source>
        <dbReference type="Proteomes" id="UP001317259"/>
    </source>
</evidence>
<name>A0ABT0G2J5_9ACTN</name>
<keyword evidence="2" id="KW-0067">ATP-binding</keyword>
<dbReference type="Pfam" id="PF13191">
    <property type="entry name" value="AAA_16"/>
    <property type="match status" value="1"/>
</dbReference>
<dbReference type="RefSeq" id="WP_247815512.1">
    <property type="nucleotide sequence ID" value="NZ_JAKRKC020000002.1"/>
</dbReference>
<dbReference type="InterPro" id="IPR041664">
    <property type="entry name" value="AAA_16"/>
</dbReference>
<evidence type="ECO:0000313" key="5">
    <source>
        <dbReference type="EMBL" id="MCK2218338.1"/>
    </source>
</evidence>
<proteinExistence type="predicted"/>
<dbReference type="PANTHER" id="PTHR16305">
    <property type="entry name" value="TESTICULAR SOLUBLE ADENYLYL CYCLASE"/>
    <property type="match status" value="1"/>
</dbReference>
<feature type="region of interest" description="Disordered" evidence="3">
    <location>
        <begin position="383"/>
        <end position="476"/>
    </location>
</feature>
<dbReference type="Gene3D" id="3.40.50.300">
    <property type="entry name" value="P-loop containing nucleotide triphosphate hydrolases"/>
    <property type="match status" value="1"/>
</dbReference>
<accession>A0ABT0G2J5</accession>